<sequence length="425" mass="45921">MATNSPATPASRMTRNRWTVCALLFFATTINYIDRQVIGILKPVLETEFGWSELDYADIVFWFQAAYAIGLFAVGRFVDRVGVKWGYAIAVIVWSIAGMAHAGARTVAGFAMARFALGIGEAGNFPAAVKATGEWFPKKERALATGIFNAGSNVGAILTPLAVPPIVIAWGWQAAFLITGALGFVWVILWLLTYRLPEDHPKVSPAELAHIRSDPAESTEKIGWLALLRYRQTWAFAVAKFMTDPIWWFFLFWLPDFFAKTYGLDLVSFGPPLIAVYLIADVGSVAGGWLSSHLIKRGWTVNAGRKTAMLACALCVVPVSLAIHAENLIVAVAIIGLAAAAHQGWSANVFTLVSDLMPRRATASVVGIGGMAGAIGGMLMAKYAGHVLESVGNYTPIFALIGSVYLIALLIVHLISPRLEPARID</sequence>
<dbReference type="InterPro" id="IPR020846">
    <property type="entry name" value="MFS_dom"/>
</dbReference>
<accession>A0A396RM72</accession>
<gene>
    <name evidence="7" type="ORF">D1610_11020</name>
</gene>
<feature type="transmembrane region" description="Helical" evidence="5">
    <location>
        <begin position="234"/>
        <end position="254"/>
    </location>
</feature>
<dbReference type="PANTHER" id="PTHR11662">
    <property type="entry name" value="SOLUTE CARRIER FAMILY 17"/>
    <property type="match status" value="1"/>
</dbReference>
<evidence type="ECO:0000256" key="5">
    <source>
        <dbReference type="SAM" id="Phobius"/>
    </source>
</evidence>
<keyword evidence="8" id="KW-1185">Reference proteome</keyword>
<comment type="subcellular location">
    <subcellularLocation>
        <location evidence="1">Membrane</location>
        <topology evidence="1">Multi-pass membrane protein</topology>
    </subcellularLocation>
</comment>
<evidence type="ECO:0000256" key="2">
    <source>
        <dbReference type="ARBA" id="ARBA00022692"/>
    </source>
</evidence>
<evidence type="ECO:0000256" key="4">
    <source>
        <dbReference type="ARBA" id="ARBA00023136"/>
    </source>
</evidence>
<dbReference type="RefSeq" id="WP_118864226.1">
    <property type="nucleotide sequence ID" value="NZ_QWLV01000004.1"/>
</dbReference>
<evidence type="ECO:0000313" key="7">
    <source>
        <dbReference type="EMBL" id="RHW17480.1"/>
    </source>
</evidence>
<keyword evidence="4 5" id="KW-0472">Membrane</keyword>
<evidence type="ECO:0000313" key="8">
    <source>
        <dbReference type="Proteomes" id="UP000266693"/>
    </source>
</evidence>
<feature type="domain" description="Major facilitator superfamily (MFS) profile" evidence="6">
    <location>
        <begin position="20"/>
        <end position="420"/>
    </location>
</feature>
<dbReference type="AlphaFoldDB" id="A0A396RM72"/>
<evidence type="ECO:0000256" key="1">
    <source>
        <dbReference type="ARBA" id="ARBA00004141"/>
    </source>
</evidence>
<feature type="transmembrane region" description="Helical" evidence="5">
    <location>
        <begin position="274"/>
        <end position="295"/>
    </location>
</feature>
<keyword evidence="3 5" id="KW-1133">Transmembrane helix</keyword>
<feature type="transmembrane region" description="Helical" evidence="5">
    <location>
        <begin position="307"/>
        <end position="323"/>
    </location>
</feature>
<evidence type="ECO:0000259" key="6">
    <source>
        <dbReference type="PROSITE" id="PS50850"/>
    </source>
</evidence>
<dbReference type="CDD" id="cd17319">
    <property type="entry name" value="MFS_ExuT_GudP_like"/>
    <property type="match status" value="1"/>
</dbReference>
<dbReference type="Proteomes" id="UP000266693">
    <property type="component" value="Unassembled WGS sequence"/>
</dbReference>
<keyword evidence="2 5" id="KW-0812">Transmembrane</keyword>
<dbReference type="PROSITE" id="PS50850">
    <property type="entry name" value="MFS"/>
    <property type="match status" value="1"/>
</dbReference>
<feature type="transmembrane region" description="Helical" evidence="5">
    <location>
        <begin position="397"/>
        <end position="415"/>
    </location>
</feature>
<feature type="transmembrane region" description="Helical" evidence="5">
    <location>
        <begin position="59"/>
        <end position="78"/>
    </location>
</feature>
<dbReference type="InterPro" id="IPR036259">
    <property type="entry name" value="MFS_trans_sf"/>
</dbReference>
<dbReference type="InterPro" id="IPR011701">
    <property type="entry name" value="MFS"/>
</dbReference>
<feature type="transmembrane region" description="Helical" evidence="5">
    <location>
        <begin position="365"/>
        <end position="385"/>
    </location>
</feature>
<reference evidence="7 8" key="1">
    <citation type="submission" date="2018-08" db="EMBL/GenBank/DDBJ databases">
        <title>The multiple taxonomic identification of Sphingomonas gilva.</title>
        <authorList>
            <person name="Zhu D."/>
            <person name="Zheng S."/>
        </authorList>
    </citation>
    <scope>NUCLEOTIDE SEQUENCE [LARGE SCALE GENOMIC DNA]</scope>
    <source>
        <strain evidence="7 8">ZDH117</strain>
    </source>
</reference>
<comment type="caution">
    <text evidence="7">The sequence shown here is derived from an EMBL/GenBank/DDBJ whole genome shotgun (WGS) entry which is preliminary data.</text>
</comment>
<dbReference type="GO" id="GO:0015134">
    <property type="term" value="F:hexuronate transmembrane transporter activity"/>
    <property type="evidence" value="ECO:0007669"/>
    <property type="project" value="TreeGrafter"/>
</dbReference>
<feature type="transmembrane region" description="Helical" evidence="5">
    <location>
        <begin position="170"/>
        <end position="192"/>
    </location>
</feature>
<feature type="transmembrane region" description="Helical" evidence="5">
    <location>
        <begin position="85"/>
        <end position="104"/>
    </location>
</feature>
<dbReference type="InterPro" id="IPR050382">
    <property type="entry name" value="MFS_Na/Anion_cotransporter"/>
</dbReference>
<dbReference type="PANTHER" id="PTHR11662:SF285">
    <property type="entry name" value="HEXURONATE TRANSPORTER"/>
    <property type="match status" value="1"/>
</dbReference>
<dbReference type="EMBL" id="QWLV01000004">
    <property type="protein sequence ID" value="RHW17480.1"/>
    <property type="molecule type" value="Genomic_DNA"/>
</dbReference>
<feature type="transmembrane region" description="Helical" evidence="5">
    <location>
        <begin position="329"/>
        <end position="353"/>
    </location>
</feature>
<dbReference type="Pfam" id="PF07690">
    <property type="entry name" value="MFS_1"/>
    <property type="match status" value="1"/>
</dbReference>
<evidence type="ECO:0000256" key="3">
    <source>
        <dbReference type="ARBA" id="ARBA00022989"/>
    </source>
</evidence>
<proteinExistence type="predicted"/>
<protein>
    <submittedName>
        <fullName evidence="7">MFS transporter</fullName>
    </submittedName>
</protein>
<organism evidence="7 8">
    <name type="scientific">Sphingomonas gilva</name>
    <dbReference type="NCBI Taxonomy" id="2305907"/>
    <lineage>
        <taxon>Bacteria</taxon>
        <taxon>Pseudomonadati</taxon>
        <taxon>Pseudomonadota</taxon>
        <taxon>Alphaproteobacteria</taxon>
        <taxon>Sphingomonadales</taxon>
        <taxon>Sphingomonadaceae</taxon>
        <taxon>Sphingomonas</taxon>
    </lineage>
</organism>
<dbReference type="Gene3D" id="1.20.1250.20">
    <property type="entry name" value="MFS general substrate transporter like domains"/>
    <property type="match status" value="2"/>
</dbReference>
<dbReference type="OrthoDB" id="9794076at2"/>
<name>A0A396RM72_9SPHN</name>
<dbReference type="SUPFAM" id="SSF103473">
    <property type="entry name" value="MFS general substrate transporter"/>
    <property type="match status" value="1"/>
</dbReference>
<dbReference type="GO" id="GO:0016020">
    <property type="term" value="C:membrane"/>
    <property type="evidence" value="ECO:0007669"/>
    <property type="project" value="UniProtKB-SubCell"/>
</dbReference>